<dbReference type="Proteomes" id="UP000620327">
    <property type="component" value="Unassembled WGS sequence"/>
</dbReference>
<evidence type="ECO:0000259" key="1">
    <source>
        <dbReference type="Pfam" id="PF01408"/>
    </source>
</evidence>
<dbReference type="SUPFAM" id="SSF51735">
    <property type="entry name" value="NAD(P)-binding Rossmann-fold domains"/>
    <property type="match status" value="1"/>
</dbReference>
<dbReference type="PANTHER" id="PTHR43377">
    <property type="entry name" value="BILIVERDIN REDUCTASE A"/>
    <property type="match status" value="1"/>
</dbReference>
<organism evidence="2 3">
    <name type="scientific">Dysosmobacter segnis</name>
    <dbReference type="NCBI Taxonomy" id="2763042"/>
    <lineage>
        <taxon>Bacteria</taxon>
        <taxon>Bacillati</taxon>
        <taxon>Bacillota</taxon>
        <taxon>Clostridia</taxon>
        <taxon>Eubacteriales</taxon>
        <taxon>Oscillospiraceae</taxon>
        <taxon>Dysosmobacter</taxon>
    </lineage>
</organism>
<dbReference type="Gene3D" id="3.40.50.720">
    <property type="entry name" value="NAD(P)-binding Rossmann-like Domain"/>
    <property type="match status" value="1"/>
</dbReference>
<reference evidence="2" key="1">
    <citation type="submission" date="2020-08" db="EMBL/GenBank/DDBJ databases">
        <title>Genome public.</title>
        <authorList>
            <person name="Liu C."/>
            <person name="Sun Q."/>
        </authorList>
    </citation>
    <scope>NUCLEOTIDE SEQUENCE</scope>
    <source>
        <strain evidence="2">BX15</strain>
    </source>
</reference>
<dbReference type="InterPro" id="IPR036291">
    <property type="entry name" value="NAD(P)-bd_dom_sf"/>
</dbReference>
<evidence type="ECO:0000313" key="3">
    <source>
        <dbReference type="Proteomes" id="UP000620327"/>
    </source>
</evidence>
<accession>A0A923S7F9</accession>
<evidence type="ECO:0000313" key="2">
    <source>
        <dbReference type="EMBL" id="MBC5770630.1"/>
    </source>
</evidence>
<gene>
    <name evidence="2" type="ORF">H8Z83_09895</name>
</gene>
<dbReference type="InterPro" id="IPR000683">
    <property type="entry name" value="Gfo/Idh/MocA-like_OxRdtase_N"/>
</dbReference>
<dbReference type="PANTHER" id="PTHR43377:SF1">
    <property type="entry name" value="BILIVERDIN REDUCTASE A"/>
    <property type="match status" value="1"/>
</dbReference>
<dbReference type="AlphaFoldDB" id="A0A923S7F9"/>
<protein>
    <submittedName>
        <fullName evidence="2">Gfo/Idh/MocA family oxidoreductase</fullName>
    </submittedName>
</protein>
<name>A0A923S7F9_9FIRM</name>
<feature type="domain" description="Gfo/Idh/MocA-like oxidoreductase N-terminal" evidence="1">
    <location>
        <begin position="3"/>
        <end position="124"/>
    </location>
</feature>
<proteinExistence type="predicted"/>
<keyword evidence="3" id="KW-1185">Reference proteome</keyword>
<sequence length="356" mass="40625">MIVKVGVIGIGTVSQLMHLPILSGLHEQYQITAVSDISPTQLAFIAKKYNATPYTDPYELVKDPNVDAVFVCSPDQYHAAYALAAMEAGKHVFVEKPVTLCMEDLEKLIAAEKAHPELVCMVGYMRRYGNGFLKCKELLQADDRKIEYMRFRDIILEGDFFMGQTRLPYLSSDIPQSAKEESGRLRREQVGRALGEGCTEQQRITYVMLTGLGCHTLAAVRELVGLPVEIESVSVQGEHVVIVFRYEDFLAVYEIVNDQDVVQFDAAIEIYQHDRRMKIKYETPYLRYQPQTFEVIESTKNDTKTTLYGPDYRDAFENEVKYYHDCIVNGTKPKSDFSDAMADLKLFRDICMKIKE</sequence>
<dbReference type="RefSeq" id="WP_187014870.1">
    <property type="nucleotide sequence ID" value="NZ_JACOQI010000008.1"/>
</dbReference>
<dbReference type="InterPro" id="IPR051450">
    <property type="entry name" value="Gfo/Idh/MocA_Oxidoreductases"/>
</dbReference>
<dbReference type="Pfam" id="PF01408">
    <property type="entry name" value="GFO_IDH_MocA"/>
    <property type="match status" value="1"/>
</dbReference>
<dbReference type="Gene3D" id="3.30.360.10">
    <property type="entry name" value="Dihydrodipicolinate Reductase, domain 2"/>
    <property type="match status" value="1"/>
</dbReference>
<dbReference type="GO" id="GO:0000166">
    <property type="term" value="F:nucleotide binding"/>
    <property type="evidence" value="ECO:0007669"/>
    <property type="project" value="InterPro"/>
</dbReference>
<comment type="caution">
    <text evidence="2">The sequence shown here is derived from an EMBL/GenBank/DDBJ whole genome shotgun (WGS) entry which is preliminary data.</text>
</comment>
<dbReference type="EMBL" id="JACOQI010000008">
    <property type="protein sequence ID" value="MBC5770630.1"/>
    <property type="molecule type" value="Genomic_DNA"/>
</dbReference>